<accession>A0ACC0WKP4</accession>
<organism evidence="1 2">
    <name type="scientific">Peronosclerospora sorghi</name>
    <dbReference type="NCBI Taxonomy" id="230839"/>
    <lineage>
        <taxon>Eukaryota</taxon>
        <taxon>Sar</taxon>
        <taxon>Stramenopiles</taxon>
        <taxon>Oomycota</taxon>
        <taxon>Peronosporomycetes</taxon>
        <taxon>Peronosporales</taxon>
        <taxon>Peronosporaceae</taxon>
        <taxon>Peronosclerospora</taxon>
    </lineage>
</organism>
<reference evidence="1 2" key="1">
    <citation type="journal article" date="2022" name="bioRxiv">
        <title>The genome of the oomycete Peronosclerospora sorghi, a cosmopolitan pathogen of maize and sorghum, is inflated with dispersed pseudogenes.</title>
        <authorList>
            <person name="Fletcher K."/>
            <person name="Martin F."/>
            <person name="Isakeit T."/>
            <person name="Cavanaugh K."/>
            <person name="Magill C."/>
            <person name="Michelmore R."/>
        </authorList>
    </citation>
    <scope>NUCLEOTIDE SEQUENCE [LARGE SCALE GENOMIC DNA]</scope>
    <source>
        <strain evidence="1">P6</strain>
    </source>
</reference>
<evidence type="ECO:0000313" key="1">
    <source>
        <dbReference type="EMBL" id="KAI9918291.1"/>
    </source>
</evidence>
<name>A0ACC0WKP4_9STRA</name>
<sequence>MSIADGFESTLNHNDSIISDEHDSDDDDTFGEKEFLSNKPSILSKMVTTAEGAKLIALRDSLRKRFKRESPKTLVLATLWFK</sequence>
<protein>
    <submittedName>
        <fullName evidence="1">Uncharacterized protein</fullName>
    </submittedName>
</protein>
<dbReference type="EMBL" id="CM047591">
    <property type="protein sequence ID" value="KAI9918291.1"/>
    <property type="molecule type" value="Genomic_DNA"/>
</dbReference>
<evidence type="ECO:0000313" key="2">
    <source>
        <dbReference type="Proteomes" id="UP001163321"/>
    </source>
</evidence>
<proteinExistence type="predicted"/>
<gene>
    <name evidence="1" type="ORF">PsorP6_011701</name>
</gene>
<comment type="caution">
    <text evidence="1">The sequence shown here is derived from an EMBL/GenBank/DDBJ whole genome shotgun (WGS) entry which is preliminary data.</text>
</comment>
<keyword evidence="2" id="KW-1185">Reference proteome</keyword>
<dbReference type="Proteomes" id="UP001163321">
    <property type="component" value="Chromosome 12"/>
</dbReference>